<dbReference type="PANTHER" id="PTHR10404">
    <property type="entry name" value="N-ACETYLATED-ALPHA-LINKED ACIDIC DIPEPTIDASE"/>
    <property type="match status" value="1"/>
</dbReference>
<dbReference type="SUPFAM" id="SSF52025">
    <property type="entry name" value="PA domain"/>
    <property type="match status" value="1"/>
</dbReference>
<proteinExistence type="predicted"/>
<reference evidence="1 2" key="1">
    <citation type="journal article" date="2019" name="Mol. Ecol. Resour.">
        <title>Chromosome-level genome assembly of Triplophysa tibetana, a fish adapted to the harsh high-altitude environment of the Tibetan Plateau.</title>
        <authorList>
            <person name="Yang X."/>
            <person name="Liu H."/>
            <person name="Ma Z."/>
            <person name="Zou Y."/>
            <person name="Zou M."/>
            <person name="Mao Y."/>
            <person name="Li X."/>
            <person name="Wang H."/>
            <person name="Chen T."/>
            <person name="Wang W."/>
            <person name="Yang R."/>
        </authorList>
    </citation>
    <scope>NUCLEOTIDE SEQUENCE [LARGE SCALE GENOMIC DNA]</scope>
    <source>
        <strain evidence="1">TTIB1903HZAU</strain>
        <tissue evidence="1">Muscle</tissue>
    </source>
</reference>
<organism evidence="1 2">
    <name type="scientific">Triplophysa tibetana</name>
    <dbReference type="NCBI Taxonomy" id="1572043"/>
    <lineage>
        <taxon>Eukaryota</taxon>
        <taxon>Metazoa</taxon>
        <taxon>Chordata</taxon>
        <taxon>Craniata</taxon>
        <taxon>Vertebrata</taxon>
        <taxon>Euteleostomi</taxon>
        <taxon>Actinopterygii</taxon>
        <taxon>Neopterygii</taxon>
        <taxon>Teleostei</taxon>
        <taxon>Ostariophysi</taxon>
        <taxon>Cypriniformes</taxon>
        <taxon>Nemacheilidae</taxon>
        <taxon>Triplophysa</taxon>
    </lineage>
</organism>
<dbReference type="InterPro" id="IPR039373">
    <property type="entry name" value="Peptidase_M28B"/>
</dbReference>
<dbReference type="Proteomes" id="UP000324632">
    <property type="component" value="Chromosome 19"/>
</dbReference>
<gene>
    <name evidence="1" type="ORF">E1301_Tti009708</name>
</gene>
<comment type="caution">
    <text evidence="1">The sequence shown here is derived from an EMBL/GenBank/DDBJ whole genome shotgun (WGS) entry which is preliminary data.</text>
</comment>
<dbReference type="Gene3D" id="1.20.930.40">
    <property type="entry name" value="Transferrin receptor-like, dimerisation domain"/>
    <property type="match status" value="1"/>
</dbReference>
<evidence type="ECO:0000313" key="2">
    <source>
        <dbReference type="Proteomes" id="UP000324632"/>
    </source>
</evidence>
<dbReference type="Gene3D" id="3.50.30.30">
    <property type="match status" value="1"/>
</dbReference>
<keyword evidence="2" id="KW-1185">Reference proteome</keyword>
<dbReference type="AlphaFoldDB" id="A0A5A9NCU1"/>
<dbReference type="PANTHER" id="PTHR10404:SF32">
    <property type="entry name" value="INACTIVE N-ACETYLATED-ALPHA-LINKED ACIDIC DIPEPTIDASE-LIKE PROTEIN 2"/>
    <property type="match status" value="1"/>
</dbReference>
<dbReference type="EMBL" id="SOYY01000019">
    <property type="protein sequence ID" value="KAA0707814.1"/>
    <property type="molecule type" value="Genomic_DNA"/>
</dbReference>
<dbReference type="SUPFAM" id="SSF53187">
    <property type="entry name" value="Zn-dependent exopeptidases"/>
    <property type="match status" value="1"/>
</dbReference>
<protein>
    <submittedName>
        <fullName evidence="1">Inactive N-acetylated-alpha-linked acidic dipeptidase-like protein 2</fullName>
    </submittedName>
</protein>
<dbReference type="InterPro" id="IPR046450">
    <property type="entry name" value="PA_dom_sf"/>
</dbReference>
<dbReference type="Gene3D" id="3.40.630.10">
    <property type="entry name" value="Zn peptidases"/>
    <property type="match status" value="2"/>
</dbReference>
<sequence length="766" mass="84639">MLMIRDGLGPKRALDILAQNGPQLGGGTPFGGKSPDAFVDVPFPLWLFRYLDSLSGLKEVPKVKYIAQRWESLGLKDIQVTNHTALLSGPGPALSRIIIKSSNQCYVPSGARCDQPSTDTAEPFGFAAYSAVGSLEAEVVDVQYGSPEDLRRVQDKSNKIALMKLGQAPLIYKLSLLEELGFGGSLLYVDPRDSSFGNKTFGVTLNPGGNPSSQDAPRTMRKIINLTIENQAAFKMVQNVIGYLKGKTNPDRYVLVGSRHGSWYEGALADWGNSAAVMTQIIVSMMAQARAGWQPDRTIVFCSWGGTSLGNIGSFEWGKENAVVLQSRAVAYVSLHSPVRTTSSLQSIASPSLQQLASDIQKSLPRNETHDALISMLIEQKAIQSKTQLCLRLDLDERLQIIRRDNFNANHLELLQLRNLSSEYALRKAPGILHIINILRHFNSAINHITALQLRYGELNAMFLPAAHYIGEAEKDHPEMFLVILKCSTTGLNGFPFSTAGVCSALSLREKYLMSCNRGAVCPGPNVSSLQTPGDTSFFSNQLAIPTVEYTYSDVPKTVRCTHMHTHTIINLFSKRGYFLTEAFYPLESSLRETLDPAFKLHETIAKITAEAILRLATDPVLPFYPLDIALDVQNKLKDDPLTQMDLENVAASLRESSAFFQSEIMRPANDPKERDPAHVRMLNDVLRDLEKSFLISNPPSGLYRNILYGLSKQSPCFSISKDAQEVPWHNSINRSQALVSYAIRSAEKLVQSGIDLFENDNETPL</sequence>
<dbReference type="SUPFAM" id="SSF47672">
    <property type="entry name" value="Transferrin receptor-like dimerisation domain"/>
    <property type="match status" value="1"/>
</dbReference>
<evidence type="ECO:0000313" key="1">
    <source>
        <dbReference type="EMBL" id="KAA0707814.1"/>
    </source>
</evidence>
<dbReference type="InterPro" id="IPR036757">
    <property type="entry name" value="TFR-like_dimer_dom_sf"/>
</dbReference>
<name>A0A5A9NCU1_9TELE</name>
<accession>A0A5A9NCU1</accession>